<dbReference type="AlphaFoldDB" id="A0A7S7NNM2"/>
<reference evidence="4 5" key="1">
    <citation type="submission" date="2020-10" db="EMBL/GenBank/DDBJ databases">
        <title>Complete genome sequence of Paludibaculum fermentans P105T, a facultatively anaerobic acidobacterium capable of dissimilatory Fe(III) reduction.</title>
        <authorList>
            <person name="Dedysh S.N."/>
            <person name="Beletsky A.V."/>
            <person name="Kulichevskaya I.S."/>
            <person name="Mardanov A.V."/>
            <person name="Ravin N.V."/>
        </authorList>
    </citation>
    <scope>NUCLEOTIDE SEQUENCE [LARGE SCALE GENOMIC DNA]</scope>
    <source>
        <strain evidence="4 5">P105</strain>
    </source>
</reference>
<evidence type="ECO:0000259" key="3">
    <source>
        <dbReference type="Pfam" id="PF00291"/>
    </source>
</evidence>
<accession>A0A7S7NNM2</accession>
<dbReference type="InterPro" id="IPR050214">
    <property type="entry name" value="Cys_Synth/Cystath_Beta-Synth"/>
</dbReference>
<protein>
    <submittedName>
        <fullName evidence="4">Cysteine synthase family protein</fullName>
    </submittedName>
</protein>
<dbReference type="GO" id="GO:1901605">
    <property type="term" value="P:alpha-amino acid metabolic process"/>
    <property type="evidence" value="ECO:0007669"/>
    <property type="project" value="UniProtKB-ARBA"/>
</dbReference>
<dbReference type="Pfam" id="PF00291">
    <property type="entry name" value="PALP"/>
    <property type="match status" value="1"/>
</dbReference>
<gene>
    <name evidence="4" type="ORF">IRI77_29840</name>
</gene>
<dbReference type="KEGG" id="pfer:IRI77_29840"/>
<dbReference type="Gene3D" id="3.40.50.1100">
    <property type="match status" value="2"/>
</dbReference>
<dbReference type="CDD" id="cd01561">
    <property type="entry name" value="CBS_like"/>
    <property type="match status" value="1"/>
</dbReference>
<evidence type="ECO:0000313" key="5">
    <source>
        <dbReference type="Proteomes" id="UP000593892"/>
    </source>
</evidence>
<keyword evidence="2" id="KW-0663">Pyridoxal phosphate</keyword>
<feature type="domain" description="Tryptophan synthase beta chain-like PALP" evidence="3">
    <location>
        <begin position="12"/>
        <end position="295"/>
    </location>
</feature>
<dbReference type="SUPFAM" id="SSF53686">
    <property type="entry name" value="Tryptophan synthase beta subunit-like PLP-dependent enzymes"/>
    <property type="match status" value="1"/>
</dbReference>
<keyword evidence="5" id="KW-1185">Reference proteome</keyword>
<proteinExistence type="predicted"/>
<dbReference type="PANTHER" id="PTHR10314">
    <property type="entry name" value="CYSTATHIONINE BETA-SYNTHASE"/>
    <property type="match status" value="1"/>
</dbReference>
<sequence>MKLPELNAYLHLLGPTPLAPIRLDDEGPLIWCKLEFLNPSGSTKDRIARHILTKAWREGQIQPGSTVLEASSGSTSIAMALVSAQLGLRFIAVMPEGVSNERVLMIRAFGGEIRLTPKALGIRGSIAETERLAAELNGFLPRQFSNPENAAAHAHTTAREVLDQIPGGQVDAVVSGVGTGGTLVGLYQGICESGCAPIPVLAKPVDLGDTPEVECCSFSARIPGVIDCISTILKPEEMPGLEILEVRDKDALATTRALMRHGFPVGASSGLNYAAAVQIARRLGPAAQVVTVLPDRMERYFTTEVFEPMRAAV</sequence>
<dbReference type="Proteomes" id="UP000593892">
    <property type="component" value="Chromosome"/>
</dbReference>
<dbReference type="RefSeq" id="WP_194448612.1">
    <property type="nucleotide sequence ID" value="NZ_CP063849.1"/>
</dbReference>
<evidence type="ECO:0000256" key="2">
    <source>
        <dbReference type="ARBA" id="ARBA00022898"/>
    </source>
</evidence>
<dbReference type="InterPro" id="IPR036052">
    <property type="entry name" value="TrpB-like_PALP_sf"/>
</dbReference>
<comment type="cofactor">
    <cofactor evidence="1">
        <name>pyridoxal 5'-phosphate</name>
        <dbReference type="ChEBI" id="CHEBI:597326"/>
    </cofactor>
</comment>
<organism evidence="4 5">
    <name type="scientific">Paludibaculum fermentans</name>
    <dbReference type="NCBI Taxonomy" id="1473598"/>
    <lineage>
        <taxon>Bacteria</taxon>
        <taxon>Pseudomonadati</taxon>
        <taxon>Acidobacteriota</taxon>
        <taxon>Terriglobia</taxon>
        <taxon>Bryobacterales</taxon>
        <taxon>Bryobacteraceae</taxon>
        <taxon>Paludibaculum</taxon>
    </lineage>
</organism>
<name>A0A7S7NNM2_PALFE</name>
<evidence type="ECO:0000313" key="4">
    <source>
        <dbReference type="EMBL" id="QOY86943.1"/>
    </source>
</evidence>
<dbReference type="EMBL" id="CP063849">
    <property type="protein sequence ID" value="QOY86943.1"/>
    <property type="molecule type" value="Genomic_DNA"/>
</dbReference>
<dbReference type="InterPro" id="IPR001926">
    <property type="entry name" value="TrpB-like_PALP"/>
</dbReference>
<evidence type="ECO:0000256" key="1">
    <source>
        <dbReference type="ARBA" id="ARBA00001933"/>
    </source>
</evidence>